<proteinExistence type="predicted"/>
<gene>
    <name evidence="2" type="ORF">BGW36DRAFT_423507</name>
</gene>
<dbReference type="GeneID" id="70250130"/>
<dbReference type="PANTHER" id="PTHR42058">
    <property type="entry name" value="G_PROTEIN_RECEP_F2_4 DOMAIN-CONTAINING PROTEIN"/>
    <property type="match status" value="1"/>
</dbReference>
<dbReference type="PANTHER" id="PTHR42058:SF1">
    <property type="entry name" value="G-PROTEIN COUPLED RECEPTORS FAMILY 2 PROFILE 2 DOMAIN-CONTAINING PROTEIN"/>
    <property type="match status" value="1"/>
</dbReference>
<dbReference type="InterPro" id="IPR053247">
    <property type="entry name" value="GPCR_GPR1/git3-like"/>
</dbReference>
<keyword evidence="3" id="KW-1185">Reference proteome</keyword>
<keyword evidence="1" id="KW-0812">Transmembrane</keyword>
<sequence>MAALTFLLQIWTLCYSLLNVFRGMWEDRITASCNHHNDNHINNDVLSPQSSIDYWQQQHGGRRQSLATHKLLTSMQWRPMLASFGVLLHVVLFAAIFLILRQDHGYPASKYDDWVSCLLSSGDKNHCIEYASDLGPNEKLVVASFFMLAVSGFWGILIVTRFSMFDGWLEVLNCRHRTPSRSSMVATGPHDEFPLHRASTNDGCDASFNTTSSLPSANMK</sequence>
<name>A0AAD4L0H7_9EURO</name>
<comment type="caution">
    <text evidence="2">The sequence shown here is derived from an EMBL/GenBank/DDBJ whole genome shotgun (WGS) entry which is preliminary data.</text>
</comment>
<organism evidence="2 3">
    <name type="scientific">Talaromyces proteolyticus</name>
    <dbReference type="NCBI Taxonomy" id="1131652"/>
    <lineage>
        <taxon>Eukaryota</taxon>
        <taxon>Fungi</taxon>
        <taxon>Dikarya</taxon>
        <taxon>Ascomycota</taxon>
        <taxon>Pezizomycotina</taxon>
        <taxon>Eurotiomycetes</taxon>
        <taxon>Eurotiomycetidae</taxon>
        <taxon>Eurotiales</taxon>
        <taxon>Trichocomaceae</taxon>
        <taxon>Talaromyces</taxon>
        <taxon>Talaromyces sect. Bacilispori</taxon>
    </lineage>
</organism>
<keyword evidence="1" id="KW-1133">Transmembrane helix</keyword>
<feature type="transmembrane region" description="Helical" evidence="1">
    <location>
        <begin position="80"/>
        <end position="100"/>
    </location>
</feature>
<dbReference type="Proteomes" id="UP001201262">
    <property type="component" value="Unassembled WGS sequence"/>
</dbReference>
<keyword evidence="1" id="KW-0472">Membrane</keyword>
<evidence type="ECO:0000256" key="1">
    <source>
        <dbReference type="SAM" id="Phobius"/>
    </source>
</evidence>
<evidence type="ECO:0000313" key="2">
    <source>
        <dbReference type="EMBL" id="KAH8703973.1"/>
    </source>
</evidence>
<reference evidence="2" key="1">
    <citation type="submission" date="2021-12" db="EMBL/GenBank/DDBJ databases">
        <title>Convergent genome expansion in fungi linked to evolution of root-endophyte symbiosis.</title>
        <authorList>
            <consortium name="DOE Joint Genome Institute"/>
            <person name="Ke Y.-H."/>
            <person name="Bonito G."/>
            <person name="Liao H.-L."/>
            <person name="Looney B."/>
            <person name="Rojas-Flechas A."/>
            <person name="Nash J."/>
            <person name="Hameed K."/>
            <person name="Schadt C."/>
            <person name="Martin F."/>
            <person name="Crous P.W."/>
            <person name="Miettinen O."/>
            <person name="Magnuson J.K."/>
            <person name="Labbe J."/>
            <person name="Jacobson D."/>
            <person name="Doktycz M.J."/>
            <person name="Veneault-Fourrey C."/>
            <person name="Kuo A."/>
            <person name="Mondo S."/>
            <person name="Calhoun S."/>
            <person name="Riley R."/>
            <person name="Ohm R."/>
            <person name="LaButti K."/>
            <person name="Andreopoulos B."/>
            <person name="Pangilinan J."/>
            <person name="Nolan M."/>
            <person name="Tritt A."/>
            <person name="Clum A."/>
            <person name="Lipzen A."/>
            <person name="Daum C."/>
            <person name="Barry K."/>
            <person name="Grigoriev I.V."/>
            <person name="Vilgalys R."/>
        </authorList>
    </citation>
    <scope>NUCLEOTIDE SEQUENCE</scope>
    <source>
        <strain evidence="2">PMI_201</strain>
    </source>
</reference>
<protein>
    <submittedName>
        <fullName evidence="2">Uncharacterized protein</fullName>
    </submittedName>
</protein>
<accession>A0AAD4L0H7</accession>
<feature type="transmembrane region" description="Helical" evidence="1">
    <location>
        <begin position="140"/>
        <end position="159"/>
    </location>
</feature>
<feature type="transmembrane region" description="Helical" evidence="1">
    <location>
        <begin position="6"/>
        <end position="25"/>
    </location>
</feature>
<evidence type="ECO:0000313" key="3">
    <source>
        <dbReference type="Proteomes" id="UP001201262"/>
    </source>
</evidence>
<dbReference type="EMBL" id="JAJTJA010000002">
    <property type="protein sequence ID" value="KAH8703973.1"/>
    <property type="molecule type" value="Genomic_DNA"/>
</dbReference>
<dbReference type="RefSeq" id="XP_046076991.1">
    <property type="nucleotide sequence ID" value="XM_046219843.1"/>
</dbReference>
<dbReference type="AlphaFoldDB" id="A0AAD4L0H7"/>